<dbReference type="Proteomes" id="UP000645555">
    <property type="component" value="Unassembled WGS sequence"/>
</dbReference>
<keyword evidence="2" id="KW-0812">Transmembrane</keyword>
<feature type="transmembrane region" description="Helical" evidence="2">
    <location>
        <begin position="132"/>
        <end position="149"/>
    </location>
</feature>
<gene>
    <name evidence="3" type="ORF">GCM10010515_76760</name>
</gene>
<accession>A0A918U655</accession>
<sequence>MRRVVVVSDPIIPSRIIPAGEPLPAPAPAAPPPPVPPAPRGSVDPDPDWWRTGSGPAPDGSGSASGPPEPPVVHVHVTYEQGGPLAVPDPDPGPPWYRRILTGRHLACAAAGFALCGPWAWVLASVRDEEGLAGAWVMALLPLCVVAYVDNVRQSDARTAAPDLWAPRIRAFTTRSLLWAGVFAIALTLPVTTLVYVLTGVKPS</sequence>
<feature type="region of interest" description="Disordered" evidence="1">
    <location>
        <begin position="16"/>
        <end position="73"/>
    </location>
</feature>
<evidence type="ECO:0000256" key="2">
    <source>
        <dbReference type="SAM" id="Phobius"/>
    </source>
</evidence>
<keyword evidence="4" id="KW-1185">Reference proteome</keyword>
<reference evidence="3" key="2">
    <citation type="submission" date="2020-09" db="EMBL/GenBank/DDBJ databases">
        <authorList>
            <person name="Sun Q."/>
            <person name="Ohkuma M."/>
        </authorList>
    </citation>
    <scope>NUCLEOTIDE SEQUENCE</scope>
    <source>
        <strain evidence="3">JCM 4956</strain>
    </source>
</reference>
<evidence type="ECO:0000256" key="1">
    <source>
        <dbReference type="SAM" id="MobiDB-lite"/>
    </source>
</evidence>
<feature type="transmembrane region" description="Helical" evidence="2">
    <location>
        <begin position="177"/>
        <end position="198"/>
    </location>
</feature>
<comment type="caution">
    <text evidence="3">The sequence shown here is derived from an EMBL/GenBank/DDBJ whole genome shotgun (WGS) entry which is preliminary data.</text>
</comment>
<reference evidence="3" key="1">
    <citation type="journal article" date="2014" name="Int. J. Syst. Evol. Microbiol.">
        <title>Complete genome sequence of Corynebacterium casei LMG S-19264T (=DSM 44701T), isolated from a smear-ripened cheese.</title>
        <authorList>
            <consortium name="US DOE Joint Genome Institute (JGI-PGF)"/>
            <person name="Walter F."/>
            <person name="Albersmeier A."/>
            <person name="Kalinowski J."/>
            <person name="Ruckert C."/>
        </authorList>
    </citation>
    <scope>NUCLEOTIDE SEQUENCE</scope>
    <source>
        <strain evidence="3">JCM 4956</strain>
    </source>
</reference>
<keyword evidence="2" id="KW-0472">Membrane</keyword>
<feature type="compositionally biased region" description="Low complexity" evidence="1">
    <location>
        <begin position="53"/>
        <end position="73"/>
    </location>
</feature>
<feature type="compositionally biased region" description="Pro residues" evidence="1">
    <location>
        <begin position="21"/>
        <end position="39"/>
    </location>
</feature>
<name>A0A918U655_9ACTN</name>
<evidence type="ECO:0000313" key="3">
    <source>
        <dbReference type="EMBL" id="GGX99219.1"/>
    </source>
</evidence>
<dbReference type="EMBL" id="BMWD01000057">
    <property type="protein sequence ID" value="GGX99219.1"/>
    <property type="molecule type" value="Genomic_DNA"/>
</dbReference>
<keyword evidence="2" id="KW-1133">Transmembrane helix</keyword>
<feature type="transmembrane region" description="Helical" evidence="2">
    <location>
        <begin position="106"/>
        <end position="126"/>
    </location>
</feature>
<dbReference type="AlphaFoldDB" id="A0A918U655"/>
<proteinExistence type="predicted"/>
<protein>
    <submittedName>
        <fullName evidence="3">Uncharacterized protein</fullName>
    </submittedName>
</protein>
<organism evidence="3 4">
    <name type="scientific">Streptomyces fructofermentans</name>
    <dbReference type="NCBI Taxonomy" id="152141"/>
    <lineage>
        <taxon>Bacteria</taxon>
        <taxon>Bacillati</taxon>
        <taxon>Actinomycetota</taxon>
        <taxon>Actinomycetes</taxon>
        <taxon>Kitasatosporales</taxon>
        <taxon>Streptomycetaceae</taxon>
        <taxon>Streptomyces</taxon>
    </lineage>
</organism>
<evidence type="ECO:0000313" key="4">
    <source>
        <dbReference type="Proteomes" id="UP000645555"/>
    </source>
</evidence>